<proteinExistence type="predicted"/>
<dbReference type="AlphaFoldDB" id="A0A5J4R4Q4"/>
<dbReference type="Pfam" id="PF09407">
    <property type="entry name" value="AbiEi_1"/>
    <property type="match status" value="1"/>
</dbReference>
<reference evidence="2" key="1">
    <citation type="submission" date="2019-03" db="EMBL/GenBank/DDBJ databases">
        <title>Single cell metagenomics reveals metabolic interactions within the superorganism composed of flagellate Streblomastix strix and complex community of Bacteroidetes bacteria on its surface.</title>
        <authorList>
            <person name="Treitli S.C."/>
            <person name="Kolisko M."/>
            <person name="Husnik F."/>
            <person name="Keeling P."/>
            <person name="Hampl V."/>
        </authorList>
    </citation>
    <scope>NUCLEOTIDE SEQUENCE</scope>
    <source>
        <strain evidence="2">STM</strain>
    </source>
</reference>
<dbReference type="EMBL" id="SNRY01001786">
    <property type="protein sequence ID" value="KAA6328638.1"/>
    <property type="molecule type" value="Genomic_DNA"/>
</dbReference>
<dbReference type="InterPro" id="IPR018547">
    <property type="entry name" value="AbiEi_C"/>
</dbReference>
<protein>
    <recommendedName>
        <fullName evidence="1">AbiEi antitoxin C-terminal domain-containing protein</fullName>
    </recommendedName>
</protein>
<organism evidence="2">
    <name type="scientific">termite gut metagenome</name>
    <dbReference type="NCBI Taxonomy" id="433724"/>
    <lineage>
        <taxon>unclassified sequences</taxon>
        <taxon>metagenomes</taxon>
        <taxon>organismal metagenomes</taxon>
    </lineage>
</organism>
<name>A0A5J4R4Q4_9ZZZZ</name>
<evidence type="ECO:0000259" key="1">
    <source>
        <dbReference type="Pfam" id="PF09407"/>
    </source>
</evidence>
<comment type="caution">
    <text evidence="2">The sequence shown here is derived from an EMBL/GenBank/DDBJ whole genome shotgun (WGS) entry which is preliminary data.</text>
</comment>
<sequence>MIKCDLKLMDGIKKYNYLDKYLTKIRAQGRYAFTLEELKVEFKLTYNTLNQALYRLKSKKEIAQVRQGFYVIIPPEYSKQRILPPYLFIDDLMKSLDKFYYVGLLSAAALYGAAHQQPMEYFVIVKKPAPRSINNDKLKINFFAKKELLQEGIVQRRTPVGYMNVSSPELTALDLFDTNKFGINRITTVLQELAEEIKSANLLKTAKQCTNTAAIQRLGYVLEWLQEDKLANSLEKVLNERTSFPVPLSPQKEKKGEIDSRWKIIKNMEIESDL</sequence>
<accession>A0A5J4R4Q4</accession>
<gene>
    <name evidence="2" type="ORF">EZS27_022487</name>
</gene>
<evidence type="ECO:0000313" key="2">
    <source>
        <dbReference type="EMBL" id="KAA6328638.1"/>
    </source>
</evidence>
<feature type="domain" description="AbiEi antitoxin C-terminal" evidence="1">
    <location>
        <begin position="84"/>
        <end position="223"/>
    </location>
</feature>